<dbReference type="GO" id="GO:0004672">
    <property type="term" value="F:protein kinase activity"/>
    <property type="evidence" value="ECO:0007669"/>
    <property type="project" value="InterPro"/>
</dbReference>
<dbReference type="InterPro" id="IPR011009">
    <property type="entry name" value="Kinase-like_dom_sf"/>
</dbReference>
<reference evidence="2 3" key="1">
    <citation type="submission" date="2014-04" db="EMBL/GenBank/DDBJ databases">
        <authorList>
            <consortium name="DOE Joint Genome Institute"/>
            <person name="Kuo A."/>
            <person name="Gay G."/>
            <person name="Dore J."/>
            <person name="Kohler A."/>
            <person name="Nagy L.G."/>
            <person name="Floudas D."/>
            <person name="Copeland A."/>
            <person name="Barry K.W."/>
            <person name="Cichocki N."/>
            <person name="Veneault-Fourrey C."/>
            <person name="LaButti K."/>
            <person name="Lindquist E.A."/>
            <person name="Lipzen A."/>
            <person name="Lundell T."/>
            <person name="Morin E."/>
            <person name="Murat C."/>
            <person name="Sun H."/>
            <person name="Tunlid A."/>
            <person name="Henrissat B."/>
            <person name="Grigoriev I.V."/>
            <person name="Hibbett D.S."/>
            <person name="Martin F."/>
            <person name="Nordberg H.P."/>
            <person name="Cantor M.N."/>
            <person name="Hua S.X."/>
        </authorList>
    </citation>
    <scope>NUCLEOTIDE SEQUENCE [LARGE SCALE GENOMIC DNA]</scope>
    <source>
        <strain evidence="3">h7</strain>
    </source>
</reference>
<reference evidence="3" key="2">
    <citation type="submission" date="2015-01" db="EMBL/GenBank/DDBJ databases">
        <title>Evolutionary Origins and Diversification of the Mycorrhizal Mutualists.</title>
        <authorList>
            <consortium name="DOE Joint Genome Institute"/>
            <consortium name="Mycorrhizal Genomics Consortium"/>
            <person name="Kohler A."/>
            <person name="Kuo A."/>
            <person name="Nagy L.G."/>
            <person name="Floudas D."/>
            <person name="Copeland A."/>
            <person name="Barry K.W."/>
            <person name="Cichocki N."/>
            <person name="Veneault-Fourrey C."/>
            <person name="LaButti K."/>
            <person name="Lindquist E.A."/>
            <person name="Lipzen A."/>
            <person name="Lundell T."/>
            <person name="Morin E."/>
            <person name="Murat C."/>
            <person name="Riley R."/>
            <person name="Ohm R."/>
            <person name="Sun H."/>
            <person name="Tunlid A."/>
            <person name="Henrissat B."/>
            <person name="Grigoriev I.V."/>
            <person name="Hibbett D.S."/>
            <person name="Martin F."/>
        </authorList>
    </citation>
    <scope>NUCLEOTIDE SEQUENCE [LARGE SCALE GENOMIC DNA]</scope>
    <source>
        <strain evidence="3">h7</strain>
    </source>
</reference>
<dbReference type="EMBL" id="KN831778">
    <property type="protein sequence ID" value="KIM42444.1"/>
    <property type="molecule type" value="Genomic_DNA"/>
</dbReference>
<organism evidence="2 3">
    <name type="scientific">Hebeloma cylindrosporum</name>
    <dbReference type="NCBI Taxonomy" id="76867"/>
    <lineage>
        <taxon>Eukaryota</taxon>
        <taxon>Fungi</taxon>
        <taxon>Dikarya</taxon>
        <taxon>Basidiomycota</taxon>
        <taxon>Agaricomycotina</taxon>
        <taxon>Agaricomycetes</taxon>
        <taxon>Agaricomycetidae</taxon>
        <taxon>Agaricales</taxon>
        <taxon>Agaricineae</taxon>
        <taxon>Hymenogastraceae</taxon>
        <taxon>Hebeloma</taxon>
    </lineage>
</organism>
<dbReference type="Pfam" id="PF17667">
    <property type="entry name" value="Pkinase_fungal"/>
    <property type="match status" value="1"/>
</dbReference>
<dbReference type="AlphaFoldDB" id="A0A0C3CDZ6"/>
<gene>
    <name evidence="2" type="ORF">M413DRAFT_70734</name>
</gene>
<accession>A0A0C3CDZ6</accession>
<dbReference type="InterPro" id="IPR040976">
    <property type="entry name" value="Pkinase_fungal"/>
</dbReference>
<keyword evidence="3" id="KW-1185">Reference proteome</keyword>
<dbReference type="SUPFAM" id="SSF56112">
    <property type="entry name" value="Protein kinase-like (PK-like)"/>
    <property type="match status" value="1"/>
</dbReference>
<protein>
    <recommendedName>
        <fullName evidence="1">Protein kinase domain-containing protein</fullName>
    </recommendedName>
</protein>
<dbReference type="PANTHER" id="PTHR38248">
    <property type="entry name" value="FUNK1 6"/>
    <property type="match status" value="1"/>
</dbReference>
<evidence type="ECO:0000313" key="2">
    <source>
        <dbReference type="EMBL" id="KIM42444.1"/>
    </source>
</evidence>
<evidence type="ECO:0000259" key="1">
    <source>
        <dbReference type="PROSITE" id="PS50011"/>
    </source>
</evidence>
<dbReference type="InterPro" id="IPR000719">
    <property type="entry name" value="Prot_kinase_dom"/>
</dbReference>
<name>A0A0C3CDZ6_HEBCY</name>
<feature type="domain" description="Protein kinase" evidence="1">
    <location>
        <begin position="1"/>
        <end position="190"/>
    </location>
</feature>
<dbReference type="Gene3D" id="1.10.510.10">
    <property type="entry name" value="Transferase(Phosphotransferase) domain 1"/>
    <property type="match status" value="1"/>
</dbReference>
<proteinExistence type="predicted"/>
<sequence>IPTVRAGHDVLGCDHRTGTKVYARILDDNLREHHHFRLALLEFALPLDKFQNVKQLCVEVLHRDISPGNIMITNVGKGLLVDWDLSTDIDRVDVESPPERTGKWQFMAARLLLAPENRPIPDYTDDLESFWYTLLYITLLKCEHAYKLGEVVSTLNYLFHYMVGDEGKKTGGTYKRYELQTHNAQGDAHS</sequence>
<dbReference type="HOGENOM" id="CLU_1431218_0_0_1"/>
<dbReference type="PROSITE" id="PS50011">
    <property type="entry name" value="PROTEIN_KINASE_DOM"/>
    <property type="match status" value="1"/>
</dbReference>
<dbReference type="GO" id="GO:0005524">
    <property type="term" value="F:ATP binding"/>
    <property type="evidence" value="ECO:0007669"/>
    <property type="project" value="InterPro"/>
</dbReference>
<dbReference type="PANTHER" id="PTHR38248:SF2">
    <property type="entry name" value="FUNK1 11"/>
    <property type="match status" value="1"/>
</dbReference>
<dbReference type="OrthoDB" id="3058724at2759"/>
<dbReference type="Proteomes" id="UP000053424">
    <property type="component" value="Unassembled WGS sequence"/>
</dbReference>
<evidence type="ECO:0000313" key="3">
    <source>
        <dbReference type="Proteomes" id="UP000053424"/>
    </source>
</evidence>
<feature type="non-terminal residue" evidence="2">
    <location>
        <position position="1"/>
    </location>
</feature>